<dbReference type="EMBL" id="FQYO01000001">
    <property type="protein sequence ID" value="SHI29798.1"/>
    <property type="molecule type" value="Genomic_DNA"/>
</dbReference>
<organism evidence="1 2">
    <name type="scientific">Wenxinia saemankumensis</name>
    <dbReference type="NCBI Taxonomy" id="1447782"/>
    <lineage>
        <taxon>Bacteria</taxon>
        <taxon>Pseudomonadati</taxon>
        <taxon>Pseudomonadota</taxon>
        <taxon>Alphaproteobacteria</taxon>
        <taxon>Rhodobacterales</taxon>
        <taxon>Roseobacteraceae</taxon>
        <taxon>Wenxinia</taxon>
    </lineage>
</organism>
<reference evidence="1 2" key="1">
    <citation type="submission" date="2016-11" db="EMBL/GenBank/DDBJ databases">
        <authorList>
            <person name="Jaros S."/>
            <person name="Januszkiewicz K."/>
            <person name="Wedrychowicz H."/>
        </authorList>
    </citation>
    <scope>NUCLEOTIDE SEQUENCE [LARGE SCALE GENOMIC DNA]</scope>
    <source>
        <strain evidence="1 2">DSM 100565</strain>
    </source>
</reference>
<protein>
    <submittedName>
        <fullName evidence="1">Uncharacterized protein</fullName>
    </submittedName>
</protein>
<evidence type="ECO:0000313" key="2">
    <source>
        <dbReference type="Proteomes" id="UP000184292"/>
    </source>
</evidence>
<keyword evidence="2" id="KW-1185">Reference proteome</keyword>
<sequence length="50" mass="5735">MWRAIKLIFWLVVLAAIALLAYAYIGPVFFPGDFEPPLREMRQPVTLGQD</sequence>
<proteinExistence type="predicted"/>
<evidence type="ECO:0000313" key="1">
    <source>
        <dbReference type="EMBL" id="SHI29798.1"/>
    </source>
</evidence>
<gene>
    <name evidence="1" type="ORF">SAMN05444417_0116</name>
</gene>
<dbReference type="STRING" id="1447782.SAMN05444417_0116"/>
<dbReference type="Proteomes" id="UP000184292">
    <property type="component" value="Unassembled WGS sequence"/>
</dbReference>
<accession>A0A1M6A033</accession>
<name>A0A1M6A033_9RHOB</name>
<dbReference type="RefSeq" id="WP_170865599.1">
    <property type="nucleotide sequence ID" value="NZ_FQYO01000001.1"/>
</dbReference>
<dbReference type="AlphaFoldDB" id="A0A1M6A033"/>